<sequence length="1705" mass="196144">MEFEFIIPQKNSDLLEQGSGNSFCVSKIYNEKECTEKLRLARLAFTEHGIVYIFDAFEAFFSIIDIAKDLQKQTIFRAIDLLFKSIDQLGQELAEVLQSPNILTPEERSVKLNALKMLVYTQITLSKKIDSDVFSYTEGRGGGKQKYKPSSDNPEHFQWEDRRYKVLLQLFNILQLPLENLWQPPVAEEAFVNLCADIAYRSLEHPTIKDKNVVDTSFQILGTLLKRFNHSLVFPVKTFEILKSCEMSVSPIAHGLVMLHEQYGIQTVFKVMIEQILEGLDDAADSATVKNISTFFTELGNIAPILLMPFVRDIASDVLNLESYQLRVCILQLMSEIVCAELTAENLQQDLKDIRDEYLEHIYEHIHDVNAHVRSKALALWTHMKNFNAVPVAWLSKVMRLAVGRLEDKSALVRKNSIILITSFLERNPFASKLSIEELEKRHQEKIKELSDFRSKLIAESDKMDEVNAKWEELMEEMKIHVIKVLEQASIEDEDIRAEDCAQLYENFAKMVEEKNYRRLILLVRKAEELNGNWETVRGFQQEEGFLYFAVLLKSYFLLQSNFKNYEDDYKKTDNAVRYLDDCLEFSRLLVDAVPKLQHLMMSKTDSDSTEAINFFTTAYLFGIKNTESGIRQMLYLVWATAKDKREPVREAFKHVLWKTDQQGRAHSVKVVFNLMKFIEGLTFSHYIAFEELIRDFVLSDDIDNSMIQVMFEIYTKKLENVTNNEARLALQLLIICSSAKPAIARVNSEVVEQIGFGERGQKDPRIYVQTLEFLMNYYADREDQLYPRIEIDHERVDTISRMFKKFFTTEKISNFDDICSKTFQYIYKMCHQPNCISQKIIFTLWDELRKISEKVTGNEYIQQENDNDQGLTQTPFIRPSQNGSLLFVGAMKLPSFLLSRFIFMIGYVAMKELIYLDIDIYSNLKYRQELADIQKNKKKNTEKTNGRRTTLNMSATAAVRKSMYHNPEEENNEEDVIGPTAEDAFAEQINTICEHELLFHKNGLFRKFVPLILEVLKFPKRFNNAELQRSALLALIHFMSVSSEFCQRNMEFLMNIFSHSQDIDIKCNVIIGMSDLTFRFPNIIEPWSAHMYSTLHDENRELRLTSVRILSHLISHEMILIKGQISDLAMCLVDKDDEIRTSTEVFFNEIAHKSNILYNVLPDIISRLGDPNLHLEEGKYQIIMRYIIGLINKDRQIENLVDKLCYRFKITEQERQWRDIAFCLSLLSYTEKTIKKLIENIIFFKDKVQIQEVYDYFRHIISSTLKLAKPELKTVVQEFESKLEECLQVNDNPTEQNEDPNNEITISRRNVPIVKRTAGKGKARGKINQTRTVGRGRRQQRESSESDESEAENNPKKGRRHKTRVVESDSDEEPERPRKVPQSNRKIPPRSTRSNRSKVIEDVTSSDENPERSKKPMSKRFSSGDLSTECDEGEQSGDATNATTTTGNRPPPLQTQPVGGGPPNIPAPSAPGSAGPTSTGPELSLSFGSKGPKHTSAPSSPAKSRESLLQRVQSLTGAARDQGASIIGAAASTVSRVQAFNKDRCFILLVIDDQNTDWSKYFRGKRLHGDYDIRVEQAEFSEISVVASGENGPTVSIVSYRSGSKASRSFRPDFVLIRQPPRDGSKDYRSTLLGLKYGGVPSINSLNSIYQFQDRPNVFAALLQLQRRLGKEQFPLIEQHFFPSPNELVSNKNINHFFCCYQMI</sequence>
<dbReference type="EMBL" id="JADBJN010000003">
    <property type="protein sequence ID" value="KAG5672641.1"/>
    <property type="molecule type" value="Genomic_DNA"/>
</dbReference>
<keyword evidence="8" id="KW-0539">Nucleus</keyword>
<evidence type="ECO:0000256" key="10">
    <source>
        <dbReference type="ARBA" id="ARBA00034103"/>
    </source>
</evidence>
<evidence type="ECO:0000256" key="8">
    <source>
        <dbReference type="ARBA" id="ARBA00023242"/>
    </source>
</evidence>
<dbReference type="InterPro" id="IPR024324">
    <property type="entry name" value="Condensin_cplx_su1_N"/>
</dbReference>
<evidence type="ECO:0000256" key="11">
    <source>
        <dbReference type="SAM" id="Coils"/>
    </source>
</evidence>
<evidence type="ECO:0000256" key="5">
    <source>
        <dbReference type="ARBA" id="ARBA00022776"/>
    </source>
</evidence>
<dbReference type="InterPro" id="IPR016024">
    <property type="entry name" value="ARM-type_fold"/>
</dbReference>
<comment type="subcellular location">
    <subcellularLocation>
        <location evidence="1">Nucleus</location>
    </subcellularLocation>
    <subcellularLocation>
        <location evidence="10">Synapse</location>
    </subcellularLocation>
</comment>
<evidence type="ECO:0000259" key="14">
    <source>
        <dbReference type="Pfam" id="PF02750"/>
    </source>
</evidence>
<dbReference type="InterPro" id="IPR011989">
    <property type="entry name" value="ARM-like"/>
</dbReference>
<reference evidence="17" key="1">
    <citation type="submission" date="2021-03" db="EMBL/GenBank/DDBJ databases">
        <title>Chromosome level genome of the anhydrobiotic midge Polypedilum vanderplanki.</title>
        <authorList>
            <person name="Yoshida Y."/>
            <person name="Kikawada T."/>
            <person name="Gusev O."/>
        </authorList>
    </citation>
    <scope>NUCLEOTIDE SEQUENCE</scope>
    <source>
        <strain evidence="17">NIAS01</strain>
        <tissue evidence="17">Whole body or cell culture</tissue>
    </source>
</reference>
<comment type="similarity">
    <text evidence="2">Belongs to the synapsin family.</text>
</comment>
<feature type="coiled-coil region" evidence="11">
    <location>
        <begin position="330"/>
        <end position="364"/>
    </location>
</feature>
<evidence type="ECO:0000259" key="13">
    <source>
        <dbReference type="Pfam" id="PF02078"/>
    </source>
</evidence>
<dbReference type="Proteomes" id="UP001107558">
    <property type="component" value="Chromosome 3"/>
</dbReference>
<evidence type="ECO:0000313" key="17">
    <source>
        <dbReference type="EMBL" id="KAG5672641.1"/>
    </source>
</evidence>
<name>A0A9J6BRX9_POLVA</name>
<dbReference type="GO" id="GO:0010032">
    <property type="term" value="P:meiotic chromosome condensation"/>
    <property type="evidence" value="ECO:0007669"/>
    <property type="project" value="TreeGrafter"/>
</dbReference>
<dbReference type="FunFam" id="3.40.50.20:FF:000008">
    <property type="entry name" value="Synapsin III"/>
    <property type="match status" value="1"/>
</dbReference>
<feature type="compositionally biased region" description="Low complexity" evidence="12">
    <location>
        <begin position="1471"/>
        <end position="1482"/>
    </location>
</feature>
<evidence type="ECO:0000256" key="3">
    <source>
        <dbReference type="ARBA" id="ARBA00022553"/>
    </source>
</evidence>
<dbReference type="SUPFAM" id="SSF52440">
    <property type="entry name" value="PreATP-grasp domain"/>
    <property type="match status" value="1"/>
</dbReference>
<feature type="domain" description="Synapsin pre-ATP-grasp" evidence="13">
    <location>
        <begin position="1542"/>
        <end position="1643"/>
    </location>
</feature>
<evidence type="ECO:0000313" key="18">
    <source>
        <dbReference type="Proteomes" id="UP001107558"/>
    </source>
</evidence>
<protein>
    <recommendedName>
        <fullName evidence="19">Condensin complex subunit 1</fullName>
    </recommendedName>
</protein>
<dbReference type="Gene3D" id="3.40.50.20">
    <property type="match status" value="1"/>
</dbReference>
<dbReference type="GO" id="GO:0007076">
    <property type="term" value="P:mitotic chromosome condensation"/>
    <property type="evidence" value="ECO:0007669"/>
    <property type="project" value="InterPro"/>
</dbReference>
<keyword evidence="11" id="KW-0175">Coiled coil</keyword>
<feature type="domain" description="Synapsin ATP-binding" evidence="14">
    <location>
        <begin position="1645"/>
        <end position="1693"/>
    </location>
</feature>
<dbReference type="Gene3D" id="1.25.10.10">
    <property type="entry name" value="Leucine-rich Repeat Variant"/>
    <property type="match status" value="2"/>
</dbReference>
<evidence type="ECO:0000256" key="12">
    <source>
        <dbReference type="SAM" id="MobiDB-lite"/>
    </source>
</evidence>
<evidence type="ECO:0000256" key="6">
    <source>
        <dbReference type="ARBA" id="ARBA00023018"/>
    </source>
</evidence>
<evidence type="ECO:0000259" key="15">
    <source>
        <dbReference type="Pfam" id="PF12717"/>
    </source>
</evidence>
<keyword evidence="18" id="KW-1185">Reference proteome</keyword>
<dbReference type="Pfam" id="PF12717">
    <property type="entry name" value="Cnd1"/>
    <property type="match status" value="1"/>
</dbReference>
<dbReference type="Pfam" id="PF12922">
    <property type="entry name" value="Cnd1_N"/>
    <property type="match status" value="1"/>
</dbReference>
<feature type="domain" description="Condensin complex subunit 1 N-terminal" evidence="16">
    <location>
        <begin position="77"/>
        <end position="233"/>
    </location>
</feature>
<dbReference type="Pfam" id="PF02078">
    <property type="entry name" value="Synapsin"/>
    <property type="match status" value="1"/>
</dbReference>
<keyword evidence="4" id="KW-0132">Cell division</keyword>
<dbReference type="PANTHER" id="PTHR14222">
    <property type="entry name" value="CONDENSIN"/>
    <property type="match status" value="1"/>
</dbReference>
<dbReference type="GO" id="GO:0000796">
    <property type="term" value="C:condensin complex"/>
    <property type="evidence" value="ECO:0007669"/>
    <property type="project" value="TreeGrafter"/>
</dbReference>
<dbReference type="SUPFAM" id="SSF48371">
    <property type="entry name" value="ARM repeat"/>
    <property type="match status" value="1"/>
</dbReference>
<dbReference type="GO" id="GO:0051301">
    <property type="term" value="P:cell division"/>
    <property type="evidence" value="ECO:0007669"/>
    <property type="project" value="UniProtKB-KW"/>
</dbReference>
<dbReference type="GO" id="GO:0042393">
    <property type="term" value="F:histone binding"/>
    <property type="evidence" value="ECO:0007669"/>
    <property type="project" value="TreeGrafter"/>
</dbReference>
<evidence type="ECO:0000256" key="9">
    <source>
        <dbReference type="ARBA" id="ARBA00023306"/>
    </source>
</evidence>
<organism evidence="17 18">
    <name type="scientific">Polypedilum vanderplanki</name>
    <name type="common">Sleeping chironomid midge</name>
    <dbReference type="NCBI Taxonomy" id="319348"/>
    <lineage>
        <taxon>Eukaryota</taxon>
        <taxon>Metazoa</taxon>
        <taxon>Ecdysozoa</taxon>
        <taxon>Arthropoda</taxon>
        <taxon>Hexapoda</taxon>
        <taxon>Insecta</taxon>
        <taxon>Pterygota</taxon>
        <taxon>Neoptera</taxon>
        <taxon>Endopterygota</taxon>
        <taxon>Diptera</taxon>
        <taxon>Nematocera</taxon>
        <taxon>Chironomoidea</taxon>
        <taxon>Chironomidae</taxon>
        <taxon>Chironominae</taxon>
        <taxon>Polypedilum</taxon>
        <taxon>Polypedilum</taxon>
    </lineage>
</organism>
<dbReference type="InterPro" id="IPR020898">
    <property type="entry name" value="Synapsin_ATP-bd_dom"/>
</dbReference>
<evidence type="ECO:0000259" key="16">
    <source>
        <dbReference type="Pfam" id="PF12922"/>
    </source>
</evidence>
<gene>
    <name evidence="17" type="ORF">PVAND_002754</name>
</gene>
<proteinExistence type="inferred from homology"/>
<keyword evidence="5" id="KW-0498">Mitosis</keyword>
<dbReference type="InterPro" id="IPR020897">
    <property type="entry name" value="Synapsin_pre-ATP-grasp_dom"/>
</dbReference>
<keyword evidence="3" id="KW-0597">Phosphoprotein</keyword>
<evidence type="ECO:0008006" key="19">
    <source>
        <dbReference type="Google" id="ProtNLM"/>
    </source>
</evidence>
<dbReference type="GO" id="GO:0007269">
    <property type="term" value="P:neurotransmitter secretion"/>
    <property type="evidence" value="ECO:0007669"/>
    <property type="project" value="InterPro"/>
</dbReference>
<dbReference type="GO" id="GO:0000779">
    <property type="term" value="C:condensed chromosome, centromeric region"/>
    <property type="evidence" value="ECO:0007669"/>
    <property type="project" value="TreeGrafter"/>
</dbReference>
<comment type="caution">
    <text evidence="17">The sequence shown here is derived from an EMBL/GenBank/DDBJ whole genome shotgun (WGS) entry which is preliminary data.</text>
</comment>
<keyword evidence="6" id="KW-0770">Synapse</keyword>
<dbReference type="InterPro" id="IPR001359">
    <property type="entry name" value="Synapsin"/>
</dbReference>
<dbReference type="InterPro" id="IPR032682">
    <property type="entry name" value="Cnd1_C"/>
</dbReference>
<evidence type="ECO:0000256" key="4">
    <source>
        <dbReference type="ARBA" id="ARBA00022618"/>
    </source>
</evidence>
<dbReference type="GO" id="GO:0005634">
    <property type="term" value="C:nucleus"/>
    <property type="evidence" value="ECO:0007669"/>
    <property type="project" value="UniProtKB-SubCell"/>
</dbReference>
<dbReference type="InterPro" id="IPR026971">
    <property type="entry name" value="CND1/NCAPD3"/>
</dbReference>
<feature type="region of interest" description="Disordered" evidence="12">
    <location>
        <begin position="1288"/>
        <end position="1509"/>
    </location>
</feature>
<keyword evidence="9" id="KW-0131">Cell cycle</keyword>
<dbReference type="PRINTS" id="PR01368">
    <property type="entry name" value="SYNAPSIN"/>
</dbReference>
<feature type="domain" description="Condensin complex subunit 1 C-terminal" evidence="15">
    <location>
        <begin position="1066"/>
        <end position="1226"/>
    </location>
</feature>
<dbReference type="GO" id="GO:0008021">
    <property type="term" value="C:synaptic vesicle"/>
    <property type="evidence" value="ECO:0007669"/>
    <property type="project" value="InterPro"/>
</dbReference>
<dbReference type="OrthoDB" id="436262at2759"/>
<feature type="compositionally biased region" description="Low complexity" evidence="12">
    <location>
        <begin position="1438"/>
        <end position="1449"/>
    </location>
</feature>
<keyword evidence="7" id="KW-0226">DNA condensation</keyword>
<accession>A0A9J6BRX9</accession>
<dbReference type="Pfam" id="PF02750">
    <property type="entry name" value="Synapsin_C"/>
    <property type="match status" value="1"/>
</dbReference>
<dbReference type="PANTHER" id="PTHR14222:SF2">
    <property type="entry name" value="CONDENSIN COMPLEX SUBUNIT 1"/>
    <property type="match status" value="1"/>
</dbReference>
<dbReference type="InterPro" id="IPR016185">
    <property type="entry name" value="PreATP-grasp_dom_sf"/>
</dbReference>
<evidence type="ECO:0000256" key="1">
    <source>
        <dbReference type="ARBA" id="ARBA00004123"/>
    </source>
</evidence>
<evidence type="ECO:0000256" key="2">
    <source>
        <dbReference type="ARBA" id="ARBA00008243"/>
    </source>
</evidence>
<evidence type="ECO:0000256" key="7">
    <source>
        <dbReference type="ARBA" id="ARBA00023067"/>
    </source>
</evidence>